<dbReference type="Gene3D" id="2.170.150.80">
    <property type="entry name" value="NAC domain"/>
    <property type="match status" value="1"/>
</dbReference>
<evidence type="ECO:0000256" key="5">
    <source>
        <dbReference type="ARBA" id="ARBA00023242"/>
    </source>
</evidence>
<dbReference type="OMA" id="RYFISPR"/>
<protein>
    <recommendedName>
        <fullName evidence="6">NAC domain-containing protein</fullName>
    </recommendedName>
</protein>
<evidence type="ECO:0000313" key="7">
    <source>
        <dbReference type="EMBL" id="PHT79191.1"/>
    </source>
</evidence>
<evidence type="ECO:0000256" key="2">
    <source>
        <dbReference type="ARBA" id="ARBA00023015"/>
    </source>
</evidence>
<dbReference type="GO" id="GO:0006355">
    <property type="term" value="P:regulation of DNA-templated transcription"/>
    <property type="evidence" value="ECO:0007669"/>
    <property type="project" value="InterPro"/>
</dbReference>
<dbReference type="Proteomes" id="UP000222542">
    <property type="component" value="Unassembled WGS sequence"/>
</dbReference>
<evidence type="ECO:0000256" key="4">
    <source>
        <dbReference type="ARBA" id="ARBA00023163"/>
    </source>
</evidence>
<name>A0A2G2ZBA4_CAPAN</name>
<dbReference type="Pfam" id="PF02365">
    <property type="entry name" value="NAM"/>
    <property type="match status" value="1"/>
</dbReference>
<dbReference type="PROSITE" id="PS51005">
    <property type="entry name" value="NAC"/>
    <property type="match status" value="1"/>
</dbReference>
<dbReference type="Gramene" id="PHT79191">
    <property type="protein sequence ID" value="PHT79191"/>
    <property type="gene ID" value="T459_17243"/>
</dbReference>
<evidence type="ECO:0000256" key="1">
    <source>
        <dbReference type="ARBA" id="ARBA00004123"/>
    </source>
</evidence>
<reference evidence="7 8" key="1">
    <citation type="journal article" date="2014" name="Nat. Genet.">
        <title>Genome sequence of the hot pepper provides insights into the evolution of pungency in Capsicum species.</title>
        <authorList>
            <person name="Kim S."/>
            <person name="Park M."/>
            <person name="Yeom S.I."/>
            <person name="Kim Y.M."/>
            <person name="Lee J.M."/>
            <person name="Lee H.A."/>
            <person name="Seo E."/>
            <person name="Choi J."/>
            <person name="Cheong K."/>
            <person name="Kim K.T."/>
            <person name="Jung K."/>
            <person name="Lee G.W."/>
            <person name="Oh S.K."/>
            <person name="Bae C."/>
            <person name="Kim S.B."/>
            <person name="Lee H.Y."/>
            <person name="Kim S.Y."/>
            <person name="Kim M.S."/>
            <person name="Kang B.C."/>
            <person name="Jo Y.D."/>
            <person name="Yang H.B."/>
            <person name="Jeong H.J."/>
            <person name="Kang W.H."/>
            <person name="Kwon J.K."/>
            <person name="Shin C."/>
            <person name="Lim J.Y."/>
            <person name="Park J.H."/>
            <person name="Huh J.H."/>
            <person name="Kim J.S."/>
            <person name="Kim B.D."/>
            <person name="Cohen O."/>
            <person name="Paran I."/>
            <person name="Suh M.C."/>
            <person name="Lee S.B."/>
            <person name="Kim Y.K."/>
            <person name="Shin Y."/>
            <person name="Noh S.J."/>
            <person name="Park J."/>
            <person name="Seo Y.S."/>
            <person name="Kwon S.Y."/>
            <person name="Kim H.A."/>
            <person name="Park J.M."/>
            <person name="Kim H.J."/>
            <person name="Choi S.B."/>
            <person name="Bosland P.W."/>
            <person name="Reeves G."/>
            <person name="Jo S.H."/>
            <person name="Lee B.W."/>
            <person name="Cho H.T."/>
            <person name="Choi H.S."/>
            <person name="Lee M.S."/>
            <person name="Yu Y."/>
            <person name="Do Choi Y."/>
            <person name="Park B.S."/>
            <person name="van Deynze A."/>
            <person name="Ashrafi H."/>
            <person name="Hill T."/>
            <person name="Kim W.T."/>
            <person name="Pai H.S."/>
            <person name="Ahn H.K."/>
            <person name="Yeam I."/>
            <person name="Giovannoni J.J."/>
            <person name="Rose J.K."/>
            <person name="Sorensen I."/>
            <person name="Lee S.J."/>
            <person name="Kim R.W."/>
            <person name="Choi I.Y."/>
            <person name="Choi B.S."/>
            <person name="Lim J.S."/>
            <person name="Lee Y.H."/>
            <person name="Choi D."/>
        </authorList>
    </citation>
    <scope>NUCLEOTIDE SEQUENCE [LARGE SCALE GENOMIC DNA]</scope>
    <source>
        <strain evidence="8">cv. CM334</strain>
    </source>
</reference>
<evidence type="ECO:0000256" key="3">
    <source>
        <dbReference type="ARBA" id="ARBA00023125"/>
    </source>
</evidence>
<accession>A0A2G2ZBA4</accession>
<dbReference type="GO" id="GO:0003677">
    <property type="term" value="F:DNA binding"/>
    <property type="evidence" value="ECO:0007669"/>
    <property type="project" value="UniProtKB-KW"/>
</dbReference>
<dbReference type="GO" id="GO:0005634">
    <property type="term" value="C:nucleus"/>
    <property type="evidence" value="ECO:0007669"/>
    <property type="project" value="UniProtKB-SubCell"/>
</dbReference>
<keyword evidence="2" id="KW-0805">Transcription regulation</keyword>
<dbReference type="EMBL" id="AYRZ02000006">
    <property type="protein sequence ID" value="PHT79191.1"/>
    <property type="molecule type" value="Genomic_DNA"/>
</dbReference>
<keyword evidence="3" id="KW-0238">DNA-binding</keyword>
<evidence type="ECO:0000313" key="8">
    <source>
        <dbReference type="Proteomes" id="UP000222542"/>
    </source>
</evidence>
<dbReference type="InterPro" id="IPR003441">
    <property type="entry name" value="NAC-dom"/>
</dbReference>
<keyword evidence="4" id="KW-0804">Transcription</keyword>
<comment type="caution">
    <text evidence="7">The sequence shown here is derived from an EMBL/GenBank/DDBJ whole genome shotgun (WGS) entry which is preliminary data.</text>
</comment>
<comment type="subcellular location">
    <subcellularLocation>
        <location evidence="1">Nucleus</location>
    </subcellularLocation>
</comment>
<organism evidence="7 8">
    <name type="scientific">Capsicum annuum</name>
    <name type="common">Capsicum pepper</name>
    <dbReference type="NCBI Taxonomy" id="4072"/>
    <lineage>
        <taxon>Eukaryota</taxon>
        <taxon>Viridiplantae</taxon>
        <taxon>Streptophyta</taxon>
        <taxon>Embryophyta</taxon>
        <taxon>Tracheophyta</taxon>
        <taxon>Spermatophyta</taxon>
        <taxon>Magnoliopsida</taxon>
        <taxon>eudicotyledons</taxon>
        <taxon>Gunneridae</taxon>
        <taxon>Pentapetalae</taxon>
        <taxon>asterids</taxon>
        <taxon>lamiids</taxon>
        <taxon>Solanales</taxon>
        <taxon>Solanaceae</taxon>
        <taxon>Solanoideae</taxon>
        <taxon>Capsiceae</taxon>
        <taxon>Capsicum</taxon>
    </lineage>
</organism>
<keyword evidence="5" id="KW-0539">Nucleus</keyword>
<dbReference type="SUPFAM" id="SSF101941">
    <property type="entry name" value="NAC domain"/>
    <property type="match status" value="1"/>
</dbReference>
<dbReference type="InterPro" id="IPR036093">
    <property type="entry name" value="NAC_dom_sf"/>
</dbReference>
<sequence length="534" mass="60787">MELEEGYRFHPTDSELLTFLVRFIAGKNLYDDGYITEHDVYKQEPWVTYRYGCHCGGEDDGDTSIYRYFITPMHKNKIKKKNKSLAGDAKKDRFCRIVGKKLGTWKQQDKGKNVIMSSFSNQSKSFVIGRRKTLCYETSRSCPDDGKWLMKEYVFSDTILNRFTDSKFRDYVICAIKRKSPKKSSNGTRCSNVTTTMDTVLVSFVEPSMDQEYNATTPLQVESMVESDEPEEQIQEAAGLENDAVLALTTTSQIQEHNDWEIIPILDQGFEMIRPINAVENPMVDFDEFEGEENGFLGIQEFENTIPESSLPKELVLLDKDQPQCVNEDHTAHLELENKDKSFLELLSGGADYSIRNNHERIQEVPGEENGHLELYTFSQIQEPVAPDFKNANSEVNMPDIFDTLDEYMVVTVESNEPRMQTREAAGEVNGLLGLNALFPQEPAVPENNVPEMFDMGETLLEKNQTQHQPAPQEESETLCETGQSSFVVSDLGKAMLDHTTMEERLAALRANQSSLMSDQQSWLSKAHLQDMLL</sequence>
<dbReference type="AlphaFoldDB" id="A0A2G2ZBA4"/>
<reference evidence="7 8" key="2">
    <citation type="journal article" date="2017" name="Genome Biol.">
        <title>New reference genome sequences of hot pepper reveal the massive evolution of plant disease-resistance genes by retroduplication.</title>
        <authorList>
            <person name="Kim S."/>
            <person name="Park J."/>
            <person name="Yeom S.I."/>
            <person name="Kim Y.M."/>
            <person name="Seo E."/>
            <person name="Kim K.T."/>
            <person name="Kim M.S."/>
            <person name="Lee J.M."/>
            <person name="Cheong K."/>
            <person name="Shin H.S."/>
            <person name="Kim S.B."/>
            <person name="Han K."/>
            <person name="Lee J."/>
            <person name="Park M."/>
            <person name="Lee H.A."/>
            <person name="Lee H.Y."/>
            <person name="Lee Y."/>
            <person name="Oh S."/>
            <person name="Lee J.H."/>
            <person name="Choi E."/>
            <person name="Choi E."/>
            <person name="Lee S.E."/>
            <person name="Jeon J."/>
            <person name="Kim H."/>
            <person name="Choi G."/>
            <person name="Song H."/>
            <person name="Lee J."/>
            <person name="Lee S.C."/>
            <person name="Kwon J.K."/>
            <person name="Lee H.Y."/>
            <person name="Koo N."/>
            <person name="Hong Y."/>
            <person name="Kim R.W."/>
            <person name="Kang W.H."/>
            <person name="Huh J.H."/>
            <person name="Kang B.C."/>
            <person name="Yang T.J."/>
            <person name="Lee Y.H."/>
            <person name="Bennetzen J.L."/>
            <person name="Choi D."/>
        </authorList>
    </citation>
    <scope>NUCLEOTIDE SEQUENCE [LARGE SCALE GENOMIC DNA]</scope>
    <source>
        <strain evidence="8">cv. CM334</strain>
    </source>
</reference>
<evidence type="ECO:0000259" key="6">
    <source>
        <dbReference type="PROSITE" id="PS51005"/>
    </source>
</evidence>
<feature type="domain" description="NAC" evidence="6">
    <location>
        <begin position="3"/>
        <end position="179"/>
    </location>
</feature>
<gene>
    <name evidence="7" type="ORF">T459_17243</name>
</gene>
<dbReference type="PANTHER" id="PTHR31989">
    <property type="entry name" value="NAC DOMAIN-CONTAINING PROTEIN 82-RELATED"/>
    <property type="match status" value="1"/>
</dbReference>
<keyword evidence="8" id="KW-1185">Reference proteome</keyword>
<proteinExistence type="predicted"/>